<dbReference type="SUPFAM" id="SSF50978">
    <property type="entry name" value="WD40 repeat-like"/>
    <property type="match status" value="1"/>
</dbReference>
<dbReference type="Gene3D" id="2.130.10.10">
    <property type="entry name" value="YVTN repeat-like/Quinoprotein amine dehydrogenase"/>
    <property type="match status" value="1"/>
</dbReference>
<dbReference type="Proteomes" id="UP000192639">
    <property type="component" value="Unassembled WGS sequence"/>
</dbReference>
<dbReference type="OrthoDB" id="71227at2759"/>
<proteinExistence type="predicted"/>
<sequence>MPVMVNRFHPIELTLYDIIFHEKPCISAIDYYGNYLFTCGDDCAVRVWNIKVSNRNKYYEVNCRRTEKNTSLGIELVREFVGFDKMVTAIKIREFGDDLLVAIGTENGTVTLLKIREKDVKGKVERRELNKGMGNACYDLCIGMNKVICGFMSGEIRIIDIDQNKENNKNTEIAEYQVHSGAIQGMSYCETTKMLAIQGSDHCVKVYLINETGIDLIHTVRDGLDKTAAINKRLLIDEEYLYVFKRGFTFTAYDVRDEFKPSWKMGPFNNALKKIVRDGEFTAIFTNASIYILHGEEKVCYVDKAAFCEITDGFMTNGCVFYSSKDGFMRAIRLSLTD</sequence>
<accession>A0A1Y1S5H1</accession>
<dbReference type="AlphaFoldDB" id="A0A1Y1S5H1"/>
<dbReference type="InterPro" id="IPR036322">
    <property type="entry name" value="WD40_repeat_dom_sf"/>
</dbReference>
<evidence type="ECO:0000313" key="1">
    <source>
        <dbReference type="EMBL" id="ORD93645.1"/>
    </source>
</evidence>
<dbReference type="EMBL" id="LWDP01000060">
    <property type="protein sequence ID" value="ORD93645.1"/>
    <property type="molecule type" value="Genomic_DNA"/>
</dbReference>
<evidence type="ECO:0000313" key="2">
    <source>
        <dbReference type="Proteomes" id="UP000192639"/>
    </source>
</evidence>
<gene>
    <name evidence="1" type="ORF">ECANGB1_1855</name>
</gene>
<dbReference type="InterPro" id="IPR001680">
    <property type="entry name" value="WD40_rpt"/>
</dbReference>
<comment type="caution">
    <text evidence="1">The sequence shown here is derived from an EMBL/GenBank/DDBJ whole genome shotgun (WGS) entry which is preliminary data.</text>
</comment>
<reference evidence="1 2" key="1">
    <citation type="journal article" date="2017" name="Environ. Microbiol.">
        <title>Decay of the glycolytic pathway and adaptation to intranuclear parasitism within Enterocytozoonidae microsporidia.</title>
        <authorList>
            <person name="Wiredu Boakye D."/>
            <person name="Jaroenlak P."/>
            <person name="Prachumwat A."/>
            <person name="Williams T.A."/>
            <person name="Bateman K.S."/>
            <person name="Itsathitphaisarn O."/>
            <person name="Sritunyalucksana K."/>
            <person name="Paszkiewicz K.H."/>
            <person name="Moore K.A."/>
            <person name="Stentiford G.D."/>
            <person name="Williams B.A."/>
        </authorList>
    </citation>
    <scope>NUCLEOTIDE SEQUENCE [LARGE SCALE GENOMIC DNA]</scope>
    <source>
        <strain evidence="1 2">GB1</strain>
    </source>
</reference>
<dbReference type="InterPro" id="IPR015943">
    <property type="entry name" value="WD40/YVTN_repeat-like_dom_sf"/>
</dbReference>
<dbReference type="VEuPathDB" id="MicrosporidiaDB:ECANGB1_1855"/>
<dbReference type="Pfam" id="PF00400">
    <property type="entry name" value="WD40"/>
    <property type="match status" value="1"/>
</dbReference>
<dbReference type="SMART" id="SM00320">
    <property type="entry name" value="WD40"/>
    <property type="match status" value="4"/>
</dbReference>
<organism evidence="1 2">
    <name type="scientific">Enterospora canceri</name>
    <dbReference type="NCBI Taxonomy" id="1081671"/>
    <lineage>
        <taxon>Eukaryota</taxon>
        <taxon>Fungi</taxon>
        <taxon>Fungi incertae sedis</taxon>
        <taxon>Microsporidia</taxon>
        <taxon>Enterocytozoonidae</taxon>
        <taxon>Enterospora</taxon>
    </lineage>
</organism>
<protein>
    <submittedName>
        <fullName evidence="1">Uncharacterized protein</fullName>
    </submittedName>
</protein>
<keyword evidence="2" id="KW-1185">Reference proteome</keyword>
<name>A0A1Y1S5H1_9MICR</name>